<evidence type="ECO:0000256" key="1">
    <source>
        <dbReference type="SAM" id="SignalP"/>
    </source>
</evidence>
<dbReference type="InterPro" id="IPR011225">
    <property type="entry name" value="IV_sec_VirJ"/>
</dbReference>
<dbReference type="Pfam" id="PF06057">
    <property type="entry name" value="VirJ"/>
    <property type="match status" value="1"/>
</dbReference>
<dbReference type="PIRSF" id="PIRSF029063">
    <property type="entry name" value="IV_sec_VirJ"/>
    <property type="match status" value="1"/>
</dbReference>
<accession>A0AAP7GSG9</accession>
<protein>
    <submittedName>
        <fullName evidence="3">Acid virulence protein B</fullName>
    </submittedName>
</protein>
<keyword evidence="1" id="KW-0732">Signal</keyword>
<feature type="domain" description="Bacterial virulence" evidence="2">
    <location>
        <begin position="260"/>
        <end position="444"/>
    </location>
</feature>
<comment type="caution">
    <text evidence="3">The sequence shown here is derived from an EMBL/GenBank/DDBJ whole genome shotgun (WGS) entry which is preliminary data.</text>
</comment>
<evidence type="ECO:0000313" key="3">
    <source>
        <dbReference type="EMBL" id="OBU61834.1"/>
    </source>
</evidence>
<dbReference type="Proteomes" id="UP000092125">
    <property type="component" value="Unassembled WGS sequence"/>
</dbReference>
<proteinExistence type="predicted"/>
<dbReference type="EMBL" id="LYVI01000004">
    <property type="protein sequence ID" value="OBU61834.1"/>
    <property type="molecule type" value="Genomic_DNA"/>
</dbReference>
<sequence length="447" mass="46964">MTRAGLGRAMGLVMALAALPAVAAASVQQVSHGRFEQVPVHLPAGVPQRVVIWFHEGPYGAASLAPIEALRADGALVAAVDVAHLRGVLEREGDSTCSFGAGDVENFSRWVQAFLHLPGYHLPLVGGDGEGAELAYSLAAQADTQVFAGLLTSGFCPDHAHERMVCGDGVKEGRLQPAELNFPWLNAIGDMGCRGQGAGPFVQQVAMARGFKRSARGDATPGLVAAARVIGAQAGISLAPPPAALKGLPVVEVPAHGDGDTLAIFVSGDGGWAGLDKDVASSLAEHGVAVVGIDSLRYFWSERTPEGFAADLQKIIDHYRQQWRRDKVMLIGFSQGADVLPATINRLDAGSREALERIVLLSVGRKADFEFHVSNWLGGGGDGLPIAPEVARLPAAKTLCVYGDKDEDALCPDLPANEGVRRIRLPGDHHFGGDYDRLAEVILKGGA</sequence>
<dbReference type="InterPro" id="IPR029058">
    <property type="entry name" value="AB_hydrolase_fold"/>
</dbReference>
<feature type="chain" id="PRO_5042980846" evidence="1">
    <location>
        <begin position="24"/>
        <end position="447"/>
    </location>
</feature>
<dbReference type="Gene3D" id="3.40.50.1820">
    <property type="entry name" value="alpha/beta hydrolase"/>
    <property type="match status" value="2"/>
</dbReference>
<organism evidence="3 4">
    <name type="scientific">Stenotrophomonas maltophilia</name>
    <name type="common">Pseudomonas maltophilia</name>
    <name type="synonym">Xanthomonas maltophilia</name>
    <dbReference type="NCBI Taxonomy" id="40324"/>
    <lineage>
        <taxon>Bacteria</taxon>
        <taxon>Pseudomonadati</taxon>
        <taxon>Pseudomonadota</taxon>
        <taxon>Gammaproteobacteria</taxon>
        <taxon>Lysobacterales</taxon>
        <taxon>Lysobacteraceae</taxon>
        <taxon>Stenotrophomonas</taxon>
        <taxon>Stenotrophomonas maltophilia group</taxon>
    </lineage>
</organism>
<dbReference type="InterPro" id="IPR010333">
    <property type="entry name" value="VirJ"/>
</dbReference>
<evidence type="ECO:0000259" key="2">
    <source>
        <dbReference type="Pfam" id="PF06057"/>
    </source>
</evidence>
<gene>
    <name evidence="3" type="ORF">A9K56_07230</name>
</gene>
<dbReference type="RefSeq" id="WP_065181823.1">
    <property type="nucleotide sequence ID" value="NZ_JAXRVG010000004.1"/>
</dbReference>
<dbReference type="AlphaFoldDB" id="A0AAP7GSG9"/>
<name>A0AAP7GSG9_STEMA</name>
<feature type="signal peptide" evidence="1">
    <location>
        <begin position="1"/>
        <end position="23"/>
    </location>
</feature>
<reference evidence="3 4" key="1">
    <citation type="submission" date="2016-05" db="EMBL/GenBank/DDBJ databases">
        <title>Draft Genome Sequences of Stenotrophomonas maltophilia Strains Sm32COP, Sm41DVV, Sm46PAILV, SmF3, SmF22, SmSOFb1 and SmCVFa1, Isolated from Different Manures, in France.</title>
        <authorList>
            <person name="Nazaret S."/>
            <person name="Bodilis J."/>
        </authorList>
    </citation>
    <scope>NUCLEOTIDE SEQUENCE [LARGE SCALE GENOMIC DNA]</scope>
    <source>
        <strain evidence="3 4">Sm41DVV</strain>
    </source>
</reference>
<dbReference type="SUPFAM" id="SSF53474">
    <property type="entry name" value="alpha/beta-Hydrolases"/>
    <property type="match status" value="2"/>
</dbReference>
<evidence type="ECO:0000313" key="4">
    <source>
        <dbReference type="Proteomes" id="UP000092125"/>
    </source>
</evidence>